<keyword evidence="1" id="KW-0812">Transmembrane</keyword>
<dbReference type="OrthoDB" id="9807923at2"/>
<dbReference type="Pfam" id="PF06445">
    <property type="entry name" value="GyrI-like"/>
    <property type="match status" value="1"/>
</dbReference>
<dbReference type="Gene3D" id="3.30.530.20">
    <property type="match status" value="1"/>
</dbReference>
<dbReference type="InterPro" id="IPR029442">
    <property type="entry name" value="GyrI-like"/>
</dbReference>
<reference evidence="3 4" key="1">
    <citation type="submission" date="2016-11" db="EMBL/GenBank/DDBJ databases">
        <authorList>
            <person name="Jaros S."/>
            <person name="Januszkiewicz K."/>
            <person name="Wedrychowicz H."/>
        </authorList>
    </citation>
    <scope>NUCLEOTIDE SEQUENCE [LARGE SCALE GENOMIC DNA]</scope>
    <source>
        <strain evidence="3 4">DSM 21425</strain>
    </source>
</reference>
<protein>
    <submittedName>
        <fullName evidence="3">Effector-binding domain-containing protein</fullName>
    </submittedName>
</protein>
<evidence type="ECO:0000313" key="4">
    <source>
        <dbReference type="Proteomes" id="UP000184225"/>
    </source>
</evidence>
<dbReference type="STRING" id="579105.SAMN04488096_108125"/>
<accession>A0A1M6GNB6</accession>
<name>A0A1M6GNB6_9FLAO</name>
<dbReference type="InterPro" id="IPR011256">
    <property type="entry name" value="Reg_factor_effector_dom_sf"/>
</dbReference>
<dbReference type="SUPFAM" id="SSF55961">
    <property type="entry name" value="Bet v1-like"/>
    <property type="match status" value="1"/>
</dbReference>
<dbReference type="AlphaFoldDB" id="A0A1M6GNB6"/>
<keyword evidence="1" id="KW-1133">Transmembrane helix</keyword>
<evidence type="ECO:0000259" key="2">
    <source>
        <dbReference type="SMART" id="SM00871"/>
    </source>
</evidence>
<feature type="transmembrane region" description="Helical" evidence="1">
    <location>
        <begin position="6"/>
        <end position="25"/>
    </location>
</feature>
<dbReference type="InterPro" id="IPR023393">
    <property type="entry name" value="START-like_dom_sf"/>
</dbReference>
<dbReference type="Proteomes" id="UP000184225">
    <property type="component" value="Unassembled WGS sequence"/>
</dbReference>
<feature type="domain" description="AraC effector-binding" evidence="2">
    <location>
        <begin position="184"/>
        <end position="345"/>
    </location>
</feature>
<sequence length="357" mass="40885">MKIFKYIFFLLLIIIIGGSIYIATLDGNYQIEETKVVKAPVTMVFNEINDFKNWEKWSSWANEDNNTVFNYTEKTKGEGASLDWVSEDFEDGKIQTIEVIPNKSIHQEITLKMPFSESTSTLYWLFETIDGSTKVTWGIEGERSFFDKILLLIQNKSIPKELQPKFKQSLTNLDKAIALKMKQYNINIDGITEYASGYYMYITTASKNTPEALSNKMNNIFPEVANFMQKNNIKMSGHPLTIYNEINEANGTVIISCGIPTPVNIDTPEDSMVFCSFLPNTKAIKATLKGNYSNLPEAWSQLTTYLEKTDFEKNTEINSFEVYITDPETEPNPANWETEIYIPIQQREKLIDSIESL</sequence>
<keyword evidence="4" id="KW-1185">Reference proteome</keyword>
<proteinExistence type="predicted"/>
<keyword evidence="1" id="KW-0472">Membrane</keyword>
<evidence type="ECO:0000256" key="1">
    <source>
        <dbReference type="SAM" id="Phobius"/>
    </source>
</evidence>
<dbReference type="RefSeq" id="WP_073152649.1">
    <property type="nucleotide sequence ID" value="NZ_FQYY01000008.1"/>
</dbReference>
<dbReference type="Gene3D" id="3.20.80.10">
    <property type="entry name" value="Regulatory factor, effector binding domain"/>
    <property type="match status" value="1"/>
</dbReference>
<dbReference type="SUPFAM" id="SSF55136">
    <property type="entry name" value="Probable bacterial effector-binding domain"/>
    <property type="match status" value="1"/>
</dbReference>
<dbReference type="InterPro" id="IPR010499">
    <property type="entry name" value="AraC_E-bd"/>
</dbReference>
<dbReference type="EMBL" id="FQYY01000008">
    <property type="protein sequence ID" value="SHJ11421.1"/>
    <property type="molecule type" value="Genomic_DNA"/>
</dbReference>
<dbReference type="SMART" id="SM00871">
    <property type="entry name" value="AraC_E_bind"/>
    <property type="match status" value="1"/>
</dbReference>
<gene>
    <name evidence="3" type="ORF">SAMN04488096_108125</name>
</gene>
<evidence type="ECO:0000313" key="3">
    <source>
        <dbReference type="EMBL" id="SHJ11421.1"/>
    </source>
</evidence>
<dbReference type="CDD" id="cd07818">
    <property type="entry name" value="SRPBCC_1"/>
    <property type="match status" value="1"/>
</dbReference>
<organism evidence="3 4">
    <name type="scientific">Mesonia phycicola</name>
    <dbReference type="NCBI Taxonomy" id="579105"/>
    <lineage>
        <taxon>Bacteria</taxon>
        <taxon>Pseudomonadati</taxon>
        <taxon>Bacteroidota</taxon>
        <taxon>Flavobacteriia</taxon>
        <taxon>Flavobacteriales</taxon>
        <taxon>Flavobacteriaceae</taxon>
        <taxon>Mesonia</taxon>
    </lineage>
</organism>